<dbReference type="KEGG" id="txi:TH3_13320"/>
<evidence type="ECO:0000313" key="3">
    <source>
        <dbReference type="EMBL" id="AJD52780.1"/>
    </source>
</evidence>
<dbReference type="RefSeq" id="WP_007091519.1">
    <property type="nucleotide sequence ID" value="NZ_CP004388.1"/>
</dbReference>
<protein>
    <submittedName>
        <fullName evidence="3">UDP-N-acetylglucosamine 2-epimerase</fullName>
    </submittedName>
</protein>
<name>A0AB72UES8_9PROT</name>
<dbReference type="GeneID" id="31928343"/>
<dbReference type="Pfam" id="PF02350">
    <property type="entry name" value="Epimerase_2"/>
    <property type="match status" value="1"/>
</dbReference>
<dbReference type="SUPFAM" id="SSF53756">
    <property type="entry name" value="UDP-Glycosyltransferase/glycogen phosphorylase"/>
    <property type="match status" value="1"/>
</dbReference>
<organism evidence="3 4">
    <name type="scientific">Thalassospira xiamenensis M-5 = DSM 17429</name>
    <dbReference type="NCBI Taxonomy" id="1123366"/>
    <lineage>
        <taxon>Bacteria</taxon>
        <taxon>Pseudomonadati</taxon>
        <taxon>Pseudomonadota</taxon>
        <taxon>Alphaproteobacteria</taxon>
        <taxon>Rhodospirillales</taxon>
        <taxon>Thalassospiraceae</taxon>
        <taxon>Thalassospira</taxon>
    </lineage>
</organism>
<dbReference type="InterPro" id="IPR003331">
    <property type="entry name" value="UDP_GlcNAc_Epimerase_2_dom"/>
</dbReference>
<dbReference type="InterPro" id="IPR029767">
    <property type="entry name" value="WecB-like"/>
</dbReference>
<dbReference type="GO" id="GO:0016853">
    <property type="term" value="F:isomerase activity"/>
    <property type="evidence" value="ECO:0007669"/>
    <property type="project" value="UniProtKB-KW"/>
</dbReference>
<dbReference type="Gene3D" id="3.40.50.2000">
    <property type="entry name" value="Glycogen Phosphorylase B"/>
    <property type="match status" value="2"/>
</dbReference>
<dbReference type="EMBL" id="CP004388">
    <property type="protein sequence ID" value="AJD52780.1"/>
    <property type="molecule type" value="Genomic_DNA"/>
</dbReference>
<evidence type="ECO:0000259" key="2">
    <source>
        <dbReference type="Pfam" id="PF02350"/>
    </source>
</evidence>
<evidence type="ECO:0000256" key="1">
    <source>
        <dbReference type="RuleBase" id="RU003513"/>
    </source>
</evidence>
<dbReference type="PANTHER" id="PTHR43174">
    <property type="entry name" value="UDP-N-ACETYLGLUCOSAMINE 2-EPIMERASE"/>
    <property type="match status" value="1"/>
</dbReference>
<accession>A0AB72UES8</accession>
<reference evidence="3 4" key="1">
    <citation type="journal article" date="2012" name="J. Bacteriol.">
        <title>Genome sequence of Thalassospira xiamenensis type strain M-5.</title>
        <authorList>
            <person name="Lai Q."/>
            <person name="Shao Z."/>
        </authorList>
    </citation>
    <scope>NUCLEOTIDE SEQUENCE [LARGE SCALE GENOMIC DNA]</scope>
    <source>
        <strain evidence="3 4">M-5</strain>
    </source>
</reference>
<gene>
    <name evidence="3" type="ORF">TH3_13320</name>
</gene>
<keyword evidence="1" id="KW-0413">Isomerase</keyword>
<evidence type="ECO:0000313" key="4">
    <source>
        <dbReference type="Proteomes" id="UP000007127"/>
    </source>
</evidence>
<sequence length="364" mass="40134">MIIDLVYGTRPNLIKAAALYLTWWERRDDLPFTLRLIDTGQHWDPALSEGLRFSLGIPAPEIRLGIGQPGNNRSTLVQNADDAYCRVLDQSLPQATIVIGDVNGSLGVARAARRHSIFLIHLEAGLRGGFDAIAEEANRTEIDILCDMHWAPDETAANNLRKEGIDAKGIQNVGNIIIDAMLRFGGTSIPIDPSSPGTGPVLLTLHRAENIDNLVRLSSIVNAIVDLARETQIVWPLHHRAQESLVKSDLWRRIRDAENIKVTSPMLYPDFLSVLFHARYVITDSGGMIDECAWLGKAGCILRPTTERPTALSASALEICEPEDLVKKATSLFEVKMLPSPFRPAGWDGKAAGRMLDTLIPFVR</sequence>
<feature type="domain" description="UDP-N-acetylglucosamine 2-epimerase" evidence="2">
    <location>
        <begin position="31"/>
        <end position="359"/>
    </location>
</feature>
<dbReference type="PANTHER" id="PTHR43174:SF1">
    <property type="entry name" value="UDP-N-ACETYLGLUCOSAMINE 2-EPIMERASE"/>
    <property type="match status" value="1"/>
</dbReference>
<proteinExistence type="inferred from homology"/>
<dbReference type="Proteomes" id="UP000007127">
    <property type="component" value="Chromosome"/>
</dbReference>
<comment type="similarity">
    <text evidence="1">Belongs to the UDP-N-acetylglucosamine 2-epimerase family.</text>
</comment>
<dbReference type="AlphaFoldDB" id="A0AB72UES8"/>